<feature type="domain" description="VWFD" evidence="9">
    <location>
        <begin position="587"/>
        <end position="778"/>
    </location>
</feature>
<reference evidence="10" key="1">
    <citation type="submission" date="2021-10" db="EMBL/GenBank/DDBJ databases">
        <title>Tropical sea cucumber genome reveals ecological adaptation and Cuvierian tubules defense mechanism.</title>
        <authorList>
            <person name="Chen T."/>
        </authorList>
    </citation>
    <scope>NUCLEOTIDE SEQUENCE</scope>
    <source>
        <strain evidence="10">Nanhai2018</strain>
        <tissue evidence="10">Muscle</tissue>
    </source>
</reference>
<dbReference type="Pfam" id="PF03782">
    <property type="entry name" value="AMOP"/>
    <property type="match status" value="1"/>
</dbReference>
<keyword evidence="2" id="KW-0812">Transmembrane</keyword>
<dbReference type="InterPro" id="IPR000436">
    <property type="entry name" value="Sushi_SCR_CCP_dom"/>
</dbReference>
<dbReference type="CDD" id="cd00033">
    <property type="entry name" value="CCP"/>
    <property type="match status" value="1"/>
</dbReference>
<dbReference type="Pfam" id="PF06119">
    <property type="entry name" value="NIDO"/>
    <property type="match status" value="1"/>
</dbReference>
<keyword evidence="5" id="KW-1015">Disulfide bond</keyword>
<organism evidence="10 11">
    <name type="scientific">Holothuria leucospilota</name>
    <name type="common">Black long sea cucumber</name>
    <name type="synonym">Mertensiothuria leucospilota</name>
    <dbReference type="NCBI Taxonomy" id="206669"/>
    <lineage>
        <taxon>Eukaryota</taxon>
        <taxon>Metazoa</taxon>
        <taxon>Echinodermata</taxon>
        <taxon>Eleutherozoa</taxon>
        <taxon>Echinozoa</taxon>
        <taxon>Holothuroidea</taxon>
        <taxon>Aspidochirotacea</taxon>
        <taxon>Aspidochirotida</taxon>
        <taxon>Holothuriidae</taxon>
        <taxon>Holothuria</taxon>
    </lineage>
</organism>
<feature type="chain" id="PRO_5040147148" evidence="6">
    <location>
        <begin position="17"/>
        <end position="952"/>
    </location>
</feature>
<evidence type="ECO:0000256" key="3">
    <source>
        <dbReference type="ARBA" id="ARBA00022989"/>
    </source>
</evidence>
<evidence type="ECO:0000256" key="1">
    <source>
        <dbReference type="ARBA" id="ARBA00004370"/>
    </source>
</evidence>
<evidence type="ECO:0000259" key="7">
    <source>
        <dbReference type="PROSITE" id="PS50856"/>
    </source>
</evidence>
<dbReference type="GO" id="GO:0007160">
    <property type="term" value="P:cell-matrix adhesion"/>
    <property type="evidence" value="ECO:0007669"/>
    <property type="project" value="InterPro"/>
</dbReference>
<dbReference type="Pfam" id="PF23263">
    <property type="entry name" value="C8-3_MUC4"/>
    <property type="match status" value="1"/>
</dbReference>
<dbReference type="SUPFAM" id="SSF57535">
    <property type="entry name" value="Complement control module/SCR domain"/>
    <property type="match status" value="1"/>
</dbReference>
<evidence type="ECO:0000256" key="2">
    <source>
        <dbReference type="ARBA" id="ARBA00022692"/>
    </source>
</evidence>
<dbReference type="Pfam" id="PF00094">
    <property type="entry name" value="VWD"/>
    <property type="match status" value="1"/>
</dbReference>
<comment type="subcellular location">
    <subcellularLocation>
        <location evidence="1">Membrane</location>
    </subcellularLocation>
</comment>
<dbReference type="PANTHER" id="PTHR13802">
    <property type="entry name" value="MUCIN 4-RELATED"/>
    <property type="match status" value="1"/>
</dbReference>
<keyword evidence="3" id="KW-1133">Transmembrane helix</keyword>
<sequence>MLRALVLLVAIIPCLAEGQDHFFPYGVEAGDSSLTPGNDEYQEVALQHGITFPFYGDDYINLYINANGLITFGKAWPTPQTGHFVNTLPLHPDLNADHIYENIICAAPFWADVDNSNGRGTIFYRSSQSSSDLGRAASTVRNNFPSFTEYTADRVIVATWELVSFYDHESTSTDPRNTFQAVLITDSVDSFVFFFYDKIEWTAGTTLFGNPETGIPDKDIHQAIVGFNKGDGYDAFEAGIPTERTDLPLVSNINQPGSYAFQVNQEEVAPAGCSNEVATFVTYPPFGSILGGEKINLYGPCWDGSNEHQMVCQFWNKAVDPPALLQTVNGSVEDQNTAYCIPEPFFLVGEVTIRVYFDGINLEKSGVYRIRKLKKSLNLDRISVPEKVTRVDGKSQIWYTAGQELRITWPHSVYSQNTMVDIDILNYDEDETIGPRWEKAFTIATGVENTGSRQFRTFGLNNVTADNAFGVIRVQPSGDKIGLKLYSDIHPLGYLLEDEFQSDPQKWAADQCRLWTEVEDLKIDFVENLESCPCTLDQALADTARFYSIHSCSMFHPEVENRCILNKGAKHCVMSIFPNKHHLFILSAAISFGDPHFITFDGSNYTFNGLGDYSLLHVGSPYNFKLEGRFEVIKAHGQHHNQKSVSGATGLTAAVMFEDNANAIYVETSDVSGIEIYRAQYDEETTILSEWELVNFRGQMWLDFPGKRILGAQNIVPDKSCSRLINEETCTGLLGNWNNKRSDDLTDARGQLLDLTKANQEEINRYADSWKTSKDGLFRKAFPKEYNESTYTAVTAPPDVRDLTSSEQNTLKQICDTNEQCRFDYLVTRNGDIAADTKATYHGFEWGQNKTKKIPVCKFIPTPANGTKRYQSKDPETGAEQDTPNNFIWTIITFECEDDLTLVGSSSRYCQENGEYSGSDFMNDCVDENGAAVTRIMGGNLFILLAITVVLQ</sequence>
<keyword evidence="4" id="KW-0472">Membrane</keyword>
<dbReference type="PROSITE" id="PS51233">
    <property type="entry name" value="VWFD"/>
    <property type="match status" value="1"/>
</dbReference>
<comment type="caution">
    <text evidence="10">The sequence shown here is derived from an EMBL/GenBank/DDBJ whole genome shotgun (WGS) entry which is preliminary data.</text>
</comment>
<dbReference type="PROSITE" id="PS50856">
    <property type="entry name" value="AMOP"/>
    <property type="match status" value="1"/>
</dbReference>
<evidence type="ECO:0000256" key="6">
    <source>
        <dbReference type="SAM" id="SignalP"/>
    </source>
</evidence>
<keyword evidence="6" id="KW-0732">Signal</keyword>
<dbReference type="SMART" id="SM00723">
    <property type="entry name" value="AMOP"/>
    <property type="match status" value="1"/>
</dbReference>
<dbReference type="InterPro" id="IPR051495">
    <property type="entry name" value="Epithelial_Barrier/Signaling"/>
</dbReference>
<dbReference type="GO" id="GO:0016020">
    <property type="term" value="C:membrane"/>
    <property type="evidence" value="ECO:0007669"/>
    <property type="project" value="UniProtKB-SubCell"/>
</dbReference>
<dbReference type="InterPro" id="IPR005533">
    <property type="entry name" value="AMOP_dom"/>
</dbReference>
<accession>A0A9Q1BXT9</accession>
<protein>
    <submittedName>
        <fullName evidence="10">Uncharacterized protein</fullName>
    </submittedName>
</protein>
<evidence type="ECO:0000259" key="8">
    <source>
        <dbReference type="PROSITE" id="PS51220"/>
    </source>
</evidence>
<dbReference type="InterPro" id="IPR003886">
    <property type="entry name" value="NIDO_dom"/>
</dbReference>
<name>A0A9Q1BXT9_HOLLE</name>
<evidence type="ECO:0000313" key="10">
    <source>
        <dbReference type="EMBL" id="KAJ8035373.1"/>
    </source>
</evidence>
<feature type="domain" description="NIDO" evidence="8">
    <location>
        <begin position="108"/>
        <end position="266"/>
    </location>
</feature>
<dbReference type="Proteomes" id="UP001152320">
    <property type="component" value="Chromosome 10"/>
</dbReference>
<dbReference type="InterPro" id="IPR001846">
    <property type="entry name" value="VWF_type-D"/>
</dbReference>
<dbReference type="OrthoDB" id="6236007at2759"/>
<dbReference type="InterPro" id="IPR035976">
    <property type="entry name" value="Sushi/SCR/CCP_sf"/>
</dbReference>
<gene>
    <name evidence="10" type="ORF">HOLleu_22576</name>
</gene>
<evidence type="ECO:0000256" key="5">
    <source>
        <dbReference type="ARBA" id="ARBA00023157"/>
    </source>
</evidence>
<feature type="signal peptide" evidence="6">
    <location>
        <begin position="1"/>
        <end position="16"/>
    </location>
</feature>
<feature type="domain" description="AMOP" evidence="7">
    <location>
        <begin position="504"/>
        <end position="685"/>
    </location>
</feature>
<dbReference type="PROSITE" id="PS51220">
    <property type="entry name" value="NIDO"/>
    <property type="match status" value="1"/>
</dbReference>
<keyword evidence="11" id="KW-1185">Reference proteome</keyword>
<proteinExistence type="predicted"/>
<dbReference type="Gene3D" id="2.10.70.10">
    <property type="entry name" value="Complement Module, domain 1"/>
    <property type="match status" value="1"/>
</dbReference>
<dbReference type="AlphaFoldDB" id="A0A9Q1BXT9"/>
<dbReference type="InterPro" id="IPR056619">
    <property type="entry name" value="C8-3_MUC4"/>
</dbReference>
<dbReference type="PANTHER" id="PTHR13802:SF59">
    <property type="entry name" value="SUSHI DOMAIN-CONTAINING PROTEIN 2"/>
    <property type="match status" value="1"/>
</dbReference>
<evidence type="ECO:0000313" key="11">
    <source>
        <dbReference type="Proteomes" id="UP001152320"/>
    </source>
</evidence>
<dbReference type="SMART" id="SM00539">
    <property type="entry name" value="NIDO"/>
    <property type="match status" value="1"/>
</dbReference>
<dbReference type="EMBL" id="JAIZAY010000010">
    <property type="protein sequence ID" value="KAJ8035373.1"/>
    <property type="molecule type" value="Genomic_DNA"/>
</dbReference>
<evidence type="ECO:0000259" key="9">
    <source>
        <dbReference type="PROSITE" id="PS51233"/>
    </source>
</evidence>
<evidence type="ECO:0000256" key="4">
    <source>
        <dbReference type="ARBA" id="ARBA00023136"/>
    </source>
</evidence>